<gene>
    <name evidence="2" type="ORF">Cop2CBH44_16720</name>
</gene>
<protein>
    <submittedName>
        <fullName evidence="2">Uncharacterized protein</fullName>
    </submittedName>
</protein>
<keyword evidence="1" id="KW-0812">Transmembrane</keyword>
<dbReference type="AlphaFoldDB" id="A0A7G1HU94"/>
<dbReference type="Proteomes" id="UP000594042">
    <property type="component" value="Chromosome"/>
</dbReference>
<evidence type="ECO:0000256" key="1">
    <source>
        <dbReference type="SAM" id="Phobius"/>
    </source>
</evidence>
<dbReference type="EMBL" id="AP023322">
    <property type="protein sequence ID" value="BCI63319.1"/>
    <property type="molecule type" value="Genomic_DNA"/>
</dbReference>
<reference evidence="3" key="1">
    <citation type="submission" date="2020-07" db="EMBL/GenBank/DDBJ databases">
        <title>Complete genome sequencing of Coprobacter sp. strain 2CBH44.</title>
        <authorList>
            <person name="Sakamoto M."/>
            <person name="Murakami T."/>
            <person name="Mori H."/>
        </authorList>
    </citation>
    <scope>NUCLEOTIDE SEQUENCE [LARGE SCALE GENOMIC DNA]</scope>
    <source>
        <strain evidence="3">2CBH44</strain>
    </source>
</reference>
<keyword evidence="1" id="KW-0472">Membrane</keyword>
<keyword evidence="3" id="KW-1185">Reference proteome</keyword>
<dbReference type="KEGG" id="copr:Cop2CBH44_16720"/>
<organism evidence="2 3">
    <name type="scientific">Coprobacter secundus subsp. similis</name>
    <dbReference type="NCBI Taxonomy" id="2751153"/>
    <lineage>
        <taxon>Bacteria</taxon>
        <taxon>Pseudomonadati</taxon>
        <taxon>Bacteroidota</taxon>
        <taxon>Bacteroidia</taxon>
        <taxon>Bacteroidales</taxon>
        <taxon>Barnesiellaceae</taxon>
        <taxon>Coprobacter</taxon>
    </lineage>
</organism>
<name>A0A7G1HU94_9BACT</name>
<evidence type="ECO:0000313" key="2">
    <source>
        <dbReference type="EMBL" id="BCI63319.1"/>
    </source>
</evidence>
<proteinExistence type="predicted"/>
<evidence type="ECO:0000313" key="3">
    <source>
        <dbReference type="Proteomes" id="UP000594042"/>
    </source>
</evidence>
<sequence length="46" mass="5581">MLKIKLIRPLMNLTRKKNNFFVYMFIGVVIKLRLVLVFLFDRFAYG</sequence>
<feature type="transmembrane region" description="Helical" evidence="1">
    <location>
        <begin position="20"/>
        <end position="40"/>
    </location>
</feature>
<accession>A0A7G1HU94</accession>
<keyword evidence="1" id="KW-1133">Transmembrane helix</keyword>